<feature type="transmembrane region" description="Helical" evidence="8">
    <location>
        <begin position="136"/>
        <end position="168"/>
    </location>
</feature>
<organism evidence="9 10">
    <name type="scientific">Desulfatibacillum alkenivorans DSM 16219</name>
    <dbReference type="NCBI Taxonomy" id="1121393"/>
    <lineage>
        <taxon>Bacteria</taxon>
        <taxon>Pseudomonadati</taxon>
        <taxon>Thermodesulfobacteriota</taxon>
        <taxon>Desulfobacteria</taxon>
        <taxon>Desulfobacterales</taxon>
        <taxon>Desulfatibacillaceae</taxon>
        <taxon>Desulfatibacillum</taxon>
    </lineage>
</organism>
<dbReference type="PANTHER" id="PTHR30269:SF0">
    <property type="entry name" value="MEMBRANE TRANSPORTER PROTEIN YFCA-RELATED"/>
    <property type="match status" value="1"/>
</dbReference>
<feature type="transmembrane region" description="Helical" evidence="8">
    <location>
        <begin position="76"/>
        <end position="98"/>
    </location>
</feature>
<evidence type="ECO:0000256" key="5">
    <source>
        <dbReference type="ARBA" id="ARBA00022692"/>
    </source>
</evidence>
<keyword evidence="3" id="KW-0813">Transport</keyword>
<keyword evidence="5 8" id="KW-0812">Transmembrane</keyword>
<keyword evidence="7 8" id="KW-0472">Membrane</keyword>
<dbReference type="InterPro" id="IPR052017">
    <property type="entry name" value="TSUP"/>
</dbReference>
<feature type="transmembrane region" description="Helical" evidence="8">
    <location>
        <begin position="230"/>
        <end position="248"/>
    </location>
</feature>
<keyword evidence="6 8" id="KW-1133">Transmembrane helix</keyword>
<dbReference type="STRING" id="1121393.SAMN02745216_00014"/>
<dbReference type="InterPro" id="IPR002781">
    <property type="entry name" value="TM_pro_TauE-like"/>
</dbReference>
<protein>
    <recommendedName>
        <fullName evidence="8">Probable membrane transporter protein</fullName>
    </recommendedName>
</protein>
<comment type="subcellular location">
    <subcellularLocation>
        <location evidence="1 8">Cell membrane</location>
        <topology evidence="1 8">Multi-pass membrane protein</topology>
    </subcellularLocation>
</comment>
<dbReference type="Proteomes" id="UP000183994">
    <property type="component" value="Unassembled WGS sequence"/>
</dbReference>
<evidence type="ECO:0000256" key="3">
    <source>
        <dbReference type="ARBA" id="ARBA00022448"/>
    </source>
</evidence>
<feature type="transmembrane region" description="Helical" evidence="8">
    <location>
        <begin position="104"/>
        <end position="124"/>
    </location>
</feature>
<keyword evidence="4 8" id="KW-1003">Cell membrane</keyword>
<gene>
    <name evidence="9" type="ORF">SAMN02745216_00014</name>
</gene>
<evidence type="ECO:0000256" key="8">
    <source>
        <dbReference type="RuleBase" id="RU363041"/>
    </source>
</evidence>
<evidence type="ECO:0000256" key="1">
    <source>
        <dbReference type="ARBA" id="ARBA00004651"/>
    </source>
</evidence>
<feature type="transmembrane region" description="Helical" evidence="8">
    <location>
        <begin position="6"/>
        <end position="31"/>
    </location>
</feature>
<dbReference type="Pfam" id="PF01925">
    <property type="entry name" value="TauE"/>
    <property type="match status" value="1"/>
</dbReference>
<evidence type="ECO:0000256" key="6">
    <source>
        <dbReference type="ARBA" id="ARBA00022989"/>
    </source>
</evidence>
<sequence length="253" mass="26795">MDFELYHYAVFLLTGLCAGFVDSIAGGGGILSMPVLLAMGIPPHLALGTNKLQASFGSFTAAVNYSRKGLVSLSGIWMPVLFTAIGATIGTVSIQMLSADFLSVIIPFLLAGIFFYTLLTPQLGQEDRKARMGKHAFYVAAGLLLGFYDGFFGPGTGSFWTIGLVLLIGLDLKKATAFTKIVNFTSNIVALIAFIIGGNVIFTIGVLMGTGQMTGAYLGSRMVIVRKVSFVRSVFLAVVGVTLVKLIWDAVVG</sequence>
<dbReference type="RefSeq" id="WP_073471700.1">
    <property type="nucleotide sequence ID" value="NZ_FQZU01000001.1"/>
</dbReference>
<name>A0A1M6BL65_9BACT</name>
<dbReference type="EMBL" id="FQZU01000001">
    <property type="protein sequence ID" value="SHI49407.1"/>
    <property type="molecule type" value="Genomic_DNA"/>
</dbReference>
<reference evidence="10" key="1">
    <citation type="submission" date="2016-11" db="EMBL/GenBank/DDBJ databases">
        <authorList>
            <person name="Varghese N."/>
            <person name="Submissions S."/>
        </authorList>
    </citation>
    <scope>NUCLEOTIDE SEQUENCE [LARGE SCALE GENOMIC DNA]</scope>
    <source>
        <strain evidence="10">DSM 16219</strain>
    </source>
</reference>
<evidence type="ECO:0000313" key="9">
    <source>
        <dbReference type="EMBL" id="SHI49407.1"/>
    </source>
</evidence>
<keyword evidence="10" id="KW-1185">Reference proteome</keyword>
<dbReference type="GO" id="GO:0005886">
    <property type="term" value="C:plasma membrane"/>
    <property type="evidence" value="ECO:0007669"/>
    <property type="project" value="UniProtKB-SubCell"/>
</dbReference>
<evidence type="ECO:0000256" key="7">
    <source>
        <dbReference type="ARBA" id="ARBA00023136"/>
    </source>
</evidence>
<accession>A0A1M6BL65</accession>
<feature type="transmembrane region" description="Helical" evidence="8">
    <location>
        <begin position="188"/>
        <end position="209"/>
    </location>
</feature>
<dbReference type="AlphaFoldDB" id="A0A1M6BL65"/>
<dbReference type="OrthoDB" id="554695at2"/>
<dbReference type="PANTHER" id="PTHR30269">
    <property type="entry name" value="TRANSMEMBRANE PROTEIN YFCA"/>
    <property type="match status" value="1"/>
</dbReference>
<evidence type="ECO:0000256" key="2">
    <source>
        <dbReference type="ARBA" id="ARBA00009142"/>
    </source>
</evidence>
<evidence type="ECO:0000313" key="10">
    <source>
        <dbReference type="Proteomes" id="UP000183994"/>
    </source>
</evidence>
<evidence type="ECO:0000256" key="4">
    <source>
        <dbReference type="ARBA" id="ARBA00022475"/>
    </source>
</evidence>
<comment type="similarity">
    <text evidence="2 8">Belongs to the 4-toluene sulfonate uptake permease (TSUP) (TC 2.A.102) family.</text>
</comment>
<proteinExistence type="inferred from homology"/>